<dbReference type="InterPro" id="IPR001509">
    <property type="entry name" value="Epimerase_deHydtase"/>
</dbReference>
<evidence type="ECO:0000259" key="1">
    <source>
        <dbReference type="Pfam" id="PF01370"/>
    </source>
</evidence>
<comment type="caution">
    <text evidence="2">The sequence shown here is derived from an EMBL/GenBank/DDBJ whole genome shotgun (WGS) entry which is preliminary data.</text>
</comment>
<feature type="domain" description="NAD-dependent epimerase/dehydratase" evidence="1">
    <location>
        <begin position="3"/>
        <end position="227"/>
    </location>
</feature>
<dbReference type="Proteomes" id="UP000215861">
    <property type="component" value="Unassembled WGS sequence"/>
</dbReference>
<dbReference type="OrthoDB" id="9801056at2"/>
<protein>
    <recommendedName>
        <fullName evidence="1">NAD-dependent epimerase/dehydratase domain-containing protein</fullName>
    </recommendedName>
</protein>
<dbReference type="GO" id="GO:0004029">
    <property type="term" value="F:aldehyde dehydrogenase (NAD+) activity"/>
    <property type="evidence" value="ECO:0007669"/>
    <property type="project" value="TreeGrafter"/>
</dbReference>
<name>A0A267A6C9_PSEFR</name>
<reference evidence="2 3" key="1">
    <citation type="submission" date="2017-08" db="EMBL/GenBank/DDBJ databases">
        <title>Genomic and metabolic characterisation of spoilage-associated Pseudomonas species.</title>
        <authorList>
            <person name="Stanborough T."/>
            <person name="Fegan N."/>
            <person name="Powell S.M."/>
            <person name="Singh T."/>
            <person name="Tamplin M.L."/>
            <person name="Chandry P.S."/>
        </authorList>
    </citation>
    <scope>NUCLEOTIDE SEQUENCE [LARGE SCALE GENOMIC DNA]</scope>
    <source>
        <strain evidence="2 3">F1801</strain>
    </source>
</reference>
<sequence>MRVLVTGSSGFVGAALCKELCSLSDVFVVGSSRSECILSVDNFTFFKFDDSSEPSNWEDALRGVDVVVHLAARAHVLSETGHDPAAQFRKANVINTLALAEQALAAGVQRFIFISSIGVNGACTHERAFTELSVPDPHALYAASKWEAEQGLTALLEGTSMELVIIRPPLVYAANAPGNFRRLLKIVSSGLPCPLSMVNNRRSLIALENLVDFIVTCLKHPLAANQTFLVADKQAVSTAQIVQRLASGMGSRTRLFPVPPFILKLGAAAVGQKSAYLQLCESLEVDATKAYSMLCWTPPVDIECALEKAGYQFKNGIG</sequence>
<dbReference type="PANTHER" id="PTHR48079:SF6">
    <property type="entry name" value="NAD(P)-BINDING DOMAIN-CONTAINING PROTEIN-RELATED"/>
    <property type="match status" value="1"/>
</dbReference>
<dbReference type="RefSeq" id="WP_095037695.1">
    <property type="nucleotide sequence ID" value="NZ_NQKQ01000022.1"/>
</dbReference>
<dbReference type="AlphaFoldDB" id="A0A267A6C9"/>
<organism evidence="2 3">
    <name type="scientific">Pseudomonas fragi</name>
    <dbReference type="NCBI Taxonomy" id="296"/>
    <lineage>
        <taxon>Bacteria</taxon>
        <taxon>Pseudomonadati</taxon>
        <taxon>Pseudomonadota</taxon>
        <taxon>Gammaproteobacteria</taxon>
        <taxon>Pseudomonadales</taxon>
        <taxon>Pseudomonadaceae</taxon>
        <taxon>Pseudomonas</taxon>
    </lineage>
</organism>
<dbReference type="Gene3D" id="3.40.50.720">
    <property type="entry name" value="NAD(P)-binding Rossmann-like Domain"/>
    <property type="match status" value="1"/>
</dbReference>
<proteinExistence type="predicted"/>
<accession>A0A267A6C9</accession>
<dbReference type="InterPro" id="IPR051783">
    <property type="entry name" value="NAD(P)-dependent_oxidoreduct"/>
</dbReference>
<evidence type="ECO:0000313" key="3">
    <source>
        <dbReference type="Proteomes" id="UP000215861"/>
    </source>
</evidence>
<dbReference type="SUPFAM" id="SSF51735">
    <property type="entry name" value="NAD(P)-binding Rossmann-fold domains"/>
    <property type="match status" value="1"/>
</dbReference>
<dbReference type="EMBL" id="NQKQ01000022">
    <property type="protein sequence ID" value="PAA08165.1"/>
    <property type="molecule type" value="Genomic_DNA"/>
</dbReference>
<dbReference type="Pfam" id="PF01370">
    <property type="entry name" value="Epimerase"/>
    <property type="match status" value="1"/>
</dbReference>
<gene>
    <name evidence="2" type="ORF">CJU81_17920</name>
</gene>
<evidence type="ECO:0000313" key="2">
    <source>
        <dbReference type="EMBL" id="PAA08165.1"/>
    </source>
</evidence>
<dbReference type="GO" id="GO:0005737">
    <property type="term" value="C:cytoplasm"/>
    <property type="evidence" value="ECO:0007669"/>
    <property type="project" value="TreeGrafter"/>
</dbReference>
<dbReference type="InterPro" id="IPR036291">
    <property type="entry name" value="NAD(P)-bd_dom_sf"/>
</dbReference>
<dbReference type="PANTHER" id="PTHR48079">
    <property type="entry name" value="PROTEIN YEEZ"/>
    <property type="match status" value="1"/>
</dbReference>